<accession>A0A8S3SH03</accession>
<keyword evidence="7" id="KW-1185">Reference proteome</keyword>
<dbReference type="EMBL" id="CAJPWZ010001545">
    <property type="protein sequence ID" value="CAG2217454.1"/>
    <property type="molecule type" value="Genomic_DNA"/>
</dbReference>
<name>A0A8S3SH03_MYTED</name>
<reference evidence="6" key="1">
    <citation type="submission" date="2021-03" db="EMBL/GenBank/DDBJ databases">
        <authorList>
            <person name="Bekaert M."/>
        </authorList>
    </citation>
    <scope>NUCLEOTIDE SEQUENCE</scope>
</reference>
<dbReference type="InterPro" id="IPR051631">
    <property type="entry name" value="Ankyrin-KH/SAM_domain"/>
</dbReference>
<dbReference type="PANTHER" id="PTHR23206:SF7">
    <property type="entry name" value="PROTEIN KINASE DOMAIN-CONTAINING PROTEIN"/>
    <property type="match status" value="1"/>
</dbReference>
<feature type="repeat" description="ANK" evidence="3">
    <location>
        <begin position="157"/>
        <end position="189"/>
    </location>
</feature>
<dbReference type="InterPro" id="IPR036770">
    <property type="entry name" value="Ankyrin_rpt-contain_sf"/>
</dbReference>
<evidence type="ECO:0000256" key="4">
    <source>
        <dbReference type="SAM" id="MobiDB-lite"/>
    </source>
</evidence>
<evidence type="ECO:0000256" key="5">
    <source>
        <dbReference type="SAM" id="Phobius"/>
    </source>
</evidence>
<evidence type="ECO:0000313" key="7">
    <source>
        <dbReference type="Proteomes" id="UP000683360"/>
    </source>
</evidence>
<dbReference type="Proteomes" id="UP000683360">
    <property type="component" value="Unassembled WGS sequence"/>
</dbReference>
<feature type="repeat" description="ANK" evidence="3">
    <location>
        <begin position="589"/>
        <end position="621"/>
    </location>
</feature>
<dbReference type="AlphaFoldDB" id="A0A8S3SH03"/>
<evidence type="ECO:0000256" key="2">
    <source>
        <dbReference type="ARBA" id="ARBA00023043"/>
    </source>
</evidence>
<dbReference type="Pfam" id="PF12796">
    <property type="entry name" value="Ank_2"/>
    <property type="match status" value="4"/>
</dbReference>
<evidence type="ECO:0000256" key="3">
    <source>
        <dbReference type="PROSITE-ProRule" id="PRU00023"/>
    </source>
</evidence>
<dbReference type="SUPFAM" id="SSF48403">
    <property type="entry name" value="Ankyrin repeat"/>
    <property type="match status" value="2"/>
</dbReference>
<feature type="repeat" description="ANK" evidence="3">
    <location>
        <begin position="399"/>
        <end position="431"/>
    </location>
</feature>
<gene>
    <name evidence="6" type="ORF">MEDL_31142</name>
</gene>
<keyword evidence="1" id="KW-0677">Repeat</keyword>
<keyword evidence="2 3" id="KW-0040">ANK repeat</keyword>
<dbReference type="Pfam" id="PF13857">
    <property type="entry name" value="Ank_5"/>
    <property type="match status" value="1"/>
</dbReference>
<feature type="repeat" description="ANK" evidence="3">
    <location>
        <begin position="501"/>
        <end position="522"/>
    </location>
</feature>
<feature type="transmembrane region" description="Helical" evidence="5">
    <location>
        <begin position="778"/>
        <end position="798"/>
    </location>
</feature>
<feature type="repeat" description="ANK" evidence="3">
    <location>
        <begin position="366"/>
        <end position="398"/>
    </location>
</feature>
<keyword evidence="5" id="KW-1133">Transmembrane helix</keyword>
<dbReference type="Gene3D" id="1.25.40.20">
    <property type="entry name" value="Ankyrin repeat-containing domain"/>
    <property type="match status" value="4"/>
</dbReference>
<dbReference type="GO" id="GO:0045087">
    <property type="term" value="P:innate immune response"/>
    <property type="evidence" value="ECO:0007669"/>
    <property type="project" value="TreeGrafter"/>
</dbReference>
<dbReference type="SMART" id="SM00248">
    <property type="entry name" value="ANK"/>
    <property type="match status" value="14"/>
</dbReference>
<comment type="caution">
    <text evidence="6">The sequence shown here is derived from an EMBL/GenBank/DDBJ whole genome shotgun (WGS) entry which is preliminary data.</text>
</comment>
<dbReference type="PRINTS" id="PR01415">
    <property type="entry name" value="ANKYRIN"/>
</dbReference>
<feature type="repeat" description="ANK" evidence="3">
    <location>
        <begin position="223"/>
        <end position="245"/>
    </location>
</feature>
<feature type="repeat" description="ANK" evidence="3">
    <location>
        <begin position="522"/>
        <end position="544"/>
    </location>
</feature>
<keyword evidence="5" id="KW-0812">Transmembrane</keyword>
<dbReference type="GO" id="GO:0005737">
    <property type="term" value="C:cytoplasm"/>
    <property type="evidence" value="ECO:0007669"/>
    <property type="project" value="TreeGrafter"/>
</dbReference>
<dbReference type="Pfam" id="PF00023">
    <property type="entry name" value="Ank"/>
    <property type="match status" value="1"/>
</dbReference>
<organism evidence="6 7">
    <name type="scientific">Mytilus edulis</name>
    <name type="common">Blue mussel</name>
    <dbReference type="NCBI Taxonomy" id="6550"/>
    <lineage>
        <taxon>Eukaryota</taxon>
        <taxon>Metazoa</taxon>
        <taxon>Spiralia</taxon>
        <taxon>Lophotrochozoa</taxon>
        <taxon>Mollusca</taxon>
        <taxon>Bivalvia</taxon>
        <taxon>Autobranchia</taxon>
        <taxon>Pteriomorphia</taxon>
        <taxon>Mytilida</taxon>
        <taxon>Mytiloidea</taxon>
        <taxon>Mytilidae</taxon>
        <taxon>Mytilinae</taxon>
        <taxon>Mytilus</taxon>
    </lineage>
</organism>
<dbReference type="OrthoDB" id="1661883at2759"/>
<feature type="repeat" description="ANK" evidence="3">
    <location>
        <begin position="190"/>
        <end position="222"/>
    </location>
</feature>
<feature type="repeat" description="ANK" evidence="3">
    <location>
        <begin position="617"/>
        <end position="649"/>
    </location>
</feature>
<proteinExistence type="predicted"/>
<feature type="repeat" description="ANK" evidence="3">
    <location>
        <begin position="556"/>
        <end position="588"/>
    </location>
</feature>
<feature type="repeat" description="ANK" evidence="3">
    <location>
        <begin position="333"/>
        <end position="365"/>
    </location>
</feature>
<protein>
    <submittedName>
        <fullName evidence="6">TRPA1</fullName>
    </submittedName>
</protein>
<evidence type="ECO:0000256" key="1">
    <source>
        <dbReference type="ARBA" id="ARBA00022737"/>
    </source>
</evidence>
<feature type="repeat" description="ANK" evidence="3">
    <location>
        <begin position="432"/>
        <end position="464"/>
    </location>
</feature>
<feature type="compositionally biased region" description="Polar residues" evidence="4">
    <location>
        <begin position="11"/>
        <end position="26"/>
    </location>
</feature>
<dbReference type="PANTHER" id="PTHR23206">
    <property type="entry name" value="MASK PROTEIN"/>
    <property type="match status" value="1"/>
</dbReference>
<dbReference type="PROSITE" id="PS50297">
    <property type="entry name" value="ANK_REP_REGION"/>
    <property type="match status" value="14"/>
</dbReference>
<sequence length="857" mass="94990">MDHTYKEYETESNVTETESPKQTTVSEVPMVLANENPSPTNTPLKDMKSHKPTNHHWSKAHTISAVHPAPLKGGENDSQKNGDAEFSESSHHGAEWSKVQGIAAVAPALDKHRFKVGGQRQVFKKVTVSQAVKEGLTKELESLLQENPEKATETDSHGFKPIHYASRLNQSKIIEVLLKYNADKNVKGPYGVAPLHLAARNNCVEAVKMLIQQGASVDVREAKQKTPLHVAARRGNIPVIKVLLDSDQCDVNAVDEDRQTALHEATAHKQEKTVQFLVQNGANIFATDINDFTPFFLSAAEDMKDTMSYYLKTALRQGGTESEENLLHHEDKEGNTALHLAVTNNKLQVAQSLLERGSNVNGMNNCNQTPLSIAANNGDIQMVELLLKHKADVNVLDKDLMTPCHRAALHNRHKIISVLMGQGADINSTAIDQYTPLLMASSKGHLETIQLLISSGAQIAETEINNKTVLHLAVESGHLPVIETLLKEKGCFNLTEAIDLNDQTILHYAAKNGNTMIVEILMGKTPLHIAAENDNDNAIEILYNASQTELNDGDDDGRTPLMLACQTGHYKSVKTLLTLGADISARDEDSCTGLILAARHGYANIVKVLLDNYADVNQNTALHVACEHGHVDCIRILLRYNADVTQMNSYGCTPLGMAVDGNESEAAVALLSHSSWRDSMNVRNSEGFTPMKRLIQRCPEAALVVLDNCVEYSKQKKDDPNFMVTFDYTYIDPGVDDIMSKKSRFYAPKAMARYKRESLLSHILVQSNLMHKWLERGYIYFYINFLVFFAFLCCLQFFSIMMPKITTNVLDNVRQCPLLLNATLLANPAVVAQHKELGLYSKMEIPTEMKACVMVAF</sequence>
<feature type="compositionally biased region" description="Basic and acidic residues" evidence="4">
    <location>
        <begin position="74"/>
        <end position="94"/>
    </location>
</feature>
<feature type="repeat" description="ANK" evidence="3">
    <location>
        <begin position="257"/>
        <end position="289"/>
    </location>
</feature>
<evidence type="ECO:0000313" key="6">
    <source>
        <dbReference type="EMBL" id="CAG2217454.1"/>
    </source>
</evidence>
<feature type="region of interest" description="Disordered" evidence="4">
    <location>
        <begin position="1"/>
        <end position="56"/>
    </location>
</feature>
<keyword evidence="5" id="KW-0472">Membrane</keyword>
<dbReference type="PROSITE" id="PS50088">
    <property type="entry name" value="ANK_REPEAT"/>
    <property type="match status" value="14"/>
</dbReference>
<feature type="region of interest" description="Disordered" evidence="4">
    <location>
        <begin position="68"/>
        <end position="94"/>
    </location>
</feature>
<feature type="repeat" description="ANK" evidence="3">
    <location>
        <begin position="465"/>
        <end position="497"/>
    </location>
</feature>
<dbReference type="InterPro" id="IPR002110">
    <property type="entry name" value="Ankyrin_rpt"/>
</dbReference>